<accession>A0A512NSD1</accession>
<keyword evidence="1 2" id="KW-0732">Signal</keyword>
<dbReference type="PROSITE" id="PS51318">
    <property type="entry name" value="TAT"/>
    <property type="match status" value="1"/>
</dbReference>
<evidence type="ECO:0008006" key="5">
    <source>
        <dbReference type="Google" id="ProtNLM"/>
    </source>
</evidence>
<sequence length="351" mass="38941">MQDKKLRSSRRAIIAGALALAAAPAIRRASAQPAAGVSPQLAELYEKAKPDAEVTIWAPGAPSVQWIPAEFAKRFPAVKVNWLGDQQASSRLIAEKRAGRHAVDVWTFSLGGTLEVQKRGLLEKFDWRQYGAQDRDIFWDGEAVANHNYVYAPIFAKSKLTKEQVPRAWEALLDPQWNDKLVSDSFLLPRLGGYLAIDWGFDRTEKWIKTLIEQRKLLVATSPVANFLKSGERQLAVAESVSGAFLMNRDGLNVGYQVMEMVPATQFVLGAVKQAPHPNAGRLLIAWLLSPEAKMLYEELAGQADIRANSKSPLAQEIKAAGSKVIYEDVETMNQRAEYYRKLVAIVRGQG</sequence>
<dbReference type="Proteomes" id="UP000321058">
    <property type="component" value="Unassembled WGS sequence"/>
</dbReference>
<evidence type="ECO:0000256" key="1">
    <source>
        <dbReference type="ARBA" id="ARBA00022729"/>
    </source>
</evidence>
<dbReference type="Gene3D" id="3.40.190.10">
    <property type="entry name" value="Periplasmic binding protein-like II"/>
    <property type="match status" value="2"/>
</dbReference>
<evidence type="ECO:0000313" key="4">
    <source>
        <dbReference type="Proteomes" id="UP000321058"/>
    </source>
</evidence>
<dbReference type="RefSeq" id="WP_147157134.1">
    <property type="nucleotide sequence ID" value="NZ_BKAJ01000263.1"/>
</dbReference>
<dbReference type="SUPFAM" id="SSF53850">
    <property type="entry name" value="Periplasmic binding protein-like II"/>
    <property type="match status" value="1"/>
</dbReference>
<dbReference type="PANTHER" id="PTHR30006:SF24">
    <property type="entry name" value="SLL0237 PROTEIN"/>
    <property type="match status" value="1"/>
</dbReference>
<gene>
    <name evidence="3" type="ORF">RSO01_90150</name>
</gene>
<dbReference type="OrthoDB" id="7374867at2"/>
<feature type="chain" id="PRO_5021859334" description="ABC transporter substrate-binding protein" evidence="2">
    <location>
        <begin position="32"/>
        <end position="351"/>
    </location>
</feature>
<proteinExistence type="predicted"/>
<dbReference type="Pfam" id="PF13531">
    <property type="entry name" value="SBP_bac_11"/>
    <property type="match status" value="1"/>
</dbReference>
<organism evidence="3 4">
    <name type="scientific">Reyranella soli</name>
    <dbReference type="NCBI Taxonomy" id="1230389"/>
    <lineage>
        <taxon>Bacteria</taxon>
        <taxon>Pseudomonadati</taxon>
        <taxon>Pseudomonadota</taxon>
        <taxon>Alphaproteobacteria</taxon>
        <taxon>Hyphomicrobiales</taxon>
        <taxon>Reyranellaceae</taxon>
        <taxon>Reyranella</taxon>
    </lineage>
</organism>
<evidence type="ECO:0000256" key="2">
    <source>
        <dbReference type="SAM" id="SignalP"/>
    </source>
</evidence>
<dbReference type="InterPro" id="IPR006311">
    <property type="entry name" value="TAT_signal"/>
</dbReference>
<dbReference type="PANTHER" id="PTHR30006">
    <property type="entry name" value="THIAMINE-BINDING PERIPLASMIC PROTEIN-RELATED"/>
    <property type="match status" value="1"/>
</dbReference>
<feature type="signal peptide" evidence="2">
    <location>
        <begin position="1"/>
        <end position="31"/>
    </location>
</feature>
<protein>
    <recommendedName>
        <fullName evidence="5">ABC transporter substrate-binding protein</fullName>
    </recommendedName>
</protein>
<evidence type="ECO:0000313" key="3">
    <source>
        <dbReference type="EMBL" id="GEP61849.1"/>
    </source>
</evidence>
<reference evidence="3 4" key="1">
    <citation type="submission" date="2019-07" db="EMBL/GenBank/DDBJ databases">
        <title>Whole genome shotgun sequence of Reyranella soli NBRC 108950.</title>
        <authorList>
            <person name="Hosoyama A."/>
            <person name="Uohara A."/>
            <person name="Ohji S."/>
            <person name="Ichikawa N."/>
        </authorList>
    </citation>
    <scope>NUCLEOTIDE SEQUENCE [LARGE SCALE GENOMIC DNA]</scope>
    <source>
        <strain evidence="3 4">NBRC 108950</strain>
    </source>
</reference>
<name>A0A512NSD1_9HYPH</name>
<dbReference type="AlphaFoldDB" id="A0A512NSD1"/>
<keyword evidence="4" id="KW-1185">Reference proteome</keyword>
<dbReference type="EMBL" id="BKAJ01000263">
    <property type="protein sequence ID" value="GEP61849.1"/>
    <property type="molecule type" value="Genomic_DNA"/>
</dbReference>
<comment type="caution">
    <text evidence="3">The sequence shown here is derived from an EMBL/GenBank/DDBJ whole genome shotgun (WGS) entry which is preliminary data.</text>
</comment>